<reference evidence="3 4" key="1">
    <citation type="submission" date="2016-08" db="EMBL/GenBank/DDBJ databases">
        <authorList>
            <person name="Seilhamer J.J."/>
        </authorList>
    </citation>
    <scope>NUCLEOTIDE SEQUENCE [LARGE SCALE GENOMIC DNA]</scope>
    <source>
        <strain evidence="3 4">BRTC-1</strain>
    </source>
</reference>
<sequence length="330" mass="37958">MTPFKHQASKQEAAPQHAEILEQAVDWLLCQQQGQLSAAEQQQFEAWLAQSATHRKVWNHAQRLQDKLQLIPNDAVLPVLATDQPQVDWKKYLWLLAFLPLGGLSYYGQQQHWLADYRNGQQTPKRIYLSDGSEILLHNDSAIDVNYNQNKREIHLLKGEIWIKTQHDPAQRPFSVRTAQGQAIALGTEYLVAQHKHATDVAVELGAVLLQPQHHPTQAVRLEVNQQAQFNTEQVSAQKPLDLQQVAWRRGFLMVNEMPLAQFIQRIQDYHTGHIQLDHRLEQIKISGSYPIDDRDKILEMLAQDYALQIDQYAAGYWLSISPKTQPKQK</sequence>
<dbReference type="PIRSF" id="PIRSF018266">
    <property type="entry name" value="FecR"/>
    <property type="match status" value="1"/>
</dbReference>
<dbReference type="EMBL" id="CP016895">
    <property type="protein sequence ID" value="AOA58414.1"/>
    <property type="molecule type" value="Genomic_DNA"/>
</dbReference>
<evidence type="ECO:0000259" key="2">
    <source>
        <dbReference type="Pfam" id="PF16220"/>
    </source>
</evidence>
<dbReference type="AlphaFoldDB" id="A0A1B2LZP4"/>
<accession>A0A1B2LZP4</accession>
<dbReference type="KEGG" id="ala:BFG52_08635"/>
<organism evidence="3 4">
    <name type="scientific">Acinetobacter larvae</name>
    <dbReference type="NCBI Taxonomy" id="1789224"/>
    <lineage>
        <taxon>Bacteria</taxon>
        <taxon>Pseudomonadati</taxon>
        <taxon>Pseudomonadota</taxon>
        <taxon>Gammaproteobacteria</taxon>
        <taxon>Moraxellales</taxon>
        <taxon>Moraxellaceae</taxon>
        <taxon>Acinetobacter</taxon>
    </lineage>
</organism>
<evidence type="ECO:0000313" key="4">
    <source>
        <dbReference type="Proteomes" id="UP000093391"/>
    </source>
</evidence>
<evidence type="ECO:0000313" key="3">
    <source>
        <dbReference type="EMBL" id="AOA58414.1"/>
    </source>
</evidence>
<evidence type="ECO:0008006" key="5">
    <source>
        <dbReference type="Google" id="ProtNLM"/>
    </source>
</evidence>
<dbReference type="STRING" id="1789224.BFG52_08635"/>
<dbReference type="Pfam" id="PF04773">
    <property type="entry name" value="FecR"/>
    <property type="match status" value="1"/>
</dbReference>
<dbReference type="OrthoDB" id="1099576at2"/>
<evidence type="ECO:0000259" key="1">
    <source>
        <dbReference type="Pfam" id="PF04773"/>
    </source>
</evidence>
<dbReference type="InterPro" id="IPR032623">
    <property type="entry name" value="FecR_N"/>
</dbReference>
<dbReference type="Gene3D" id="2.60.120.1440">
    <property type="match status" value="1"/>
</dbReference>
<gene>
    <name evidence="3" type="ORF">BFG52_08635</name>
</gene>
<feature type="domain" description="FecR protein" evidence="1">
    <location>
        <begin position="117"/>
        <end position="208"/>
    </location>
</feature>
<keyword evidence="4" id="KW-1185">Reference proteome</keyword>
<dbReference type="RefSeq" id="WP_067554797.1">
    <property type="nucleotide sequence ID" value="NZ_CP016895.1"/>
</dbReference>
<dbReference type="InterPro" id="IPR012373">
    <property type="entry name" value="Ferrdict_sens_TM"/>
</dbReference>
<dbReference type="PANTHER" id="PTHR30273:SF2">
    <property type="entry name" value="PROTEIN FECR"/>
    <property type="match status" value="1"/>
</dbReference>
<protein>
    <recommendedName>
        <fullName evidence="5">Iron dicitrate transport regulator FecR</fullName>
    </recommendedName>
</protein>
<dbReference type="PANTHER" id="PTHR30273">
    <property type="entry name" value="PERIPLASMIC SIGNAL SENSOR AND SIGMA FACTOR ACTIVATOR FECR-RELATED"/>
    <property type="match status" value="1"/>
</dbReference>
<dbReference type="InterPro" id="IPR006860">
    <property type="entry name" value="FecR"/>
</dbReference>
<dbReference type="Proteomes" id="UP000093391">
    <property type="component" value="Chromosome"/>
</dbReference>
<proteinExistence type="predicted"/>
<name>A0A1B2LZP4_9GAMM</name>
<dbReference type="Pfam" id="PF16220">
    <property type="entry name" value="DUF4880"/>
    <property type="match status" value="1"/>
</dbReference>
<feature type="domain" description="FecR N-terminal" evidence="2">
    <location>
        <begin position="22"/>
        <end position="64"/>
    </location>
</feature>
<dbReference type="GO" id="GO:0016989">
    <property type="term" value="F:sigma factor antagonist activity"/>
    <property type="evidence" value="ECO:0007669"/>
    <property type="project" value="TreeGrafter"/>
</dbReference>